<dbReference type="SUPFAM" id="SSF55874">
    <property type="entry name" value="ATPase domain of HSP90 chaperone/DNA topoisomerase II/histidine kinase"/>
    <property type="match status" value="1"/>
</dbReference>
<proteinExistence type="inferred from homology"/>
<keyword evidence="4 9" id="KW-0597">Phosphoprotein</keyword>
<evidence type="ECO:0000259" key="11">
    <source>
        <dbReference type="PROSITE" id="PS50110"/>
    </source>
</evidence>
<evidence type="ECO:0000256" key="8">
    <source>
        <dbReference type="ARBA" id="ARBA00074306"/>
    </source>
</evidence>
<dbReference type="OrthoDB" id="459598at2"/>
<dbReference type="Pfam" id="PF00512">
    <property type="entry name" value="HisKA"/>
    <property type="match status" value="1"/>
</dbReference>
<dbReference type="InterPro" id="IPR004358">
    <property type="entry name" value="Sig_transdc_His_kin-like_C"/>
</dbReference>
<dbReference type="SMART" id="SM00448">
    <property type="entry name" value="REC"/>
    <property type="match status" value="1"/>
</dbReference>
<dbReference type="InterPro" id="IPR003018">
    <property type="entry name" value="GAF"/>
</dbReference>
<dbReference type="CDD" id="cd16922">
    <property type="entry name" value="HATPase_EvgS-ArcB-TorS-like"/>
    <property type="match status" value="1"/>
</dbReference>
<keyword evidence="13" id="KW-1185">Reference proteome</keyword>
<dbReference type="InterPro" id="IPR029016">
    <property type="entry name" value="GAF-like_dom_sf"/>
</dbReference>
<reference evidence="12" key="1">
    <citation type="submission" date="2019-10" db="EMBL/GenBank/DDBJ databases">
        <authorList>
            <consortium name="Genoscope - CEA"/>
            <person name="William W."/>
        </authorList>
    </citation>
    <scope>NUCLEOTIDE SEQUENCE [LARGE SCALE GENOMIC DNA]</scope>
    <source>
        <strain evidence="12">BBR_PRJEB10994</strain>
    </source>
</reference>
<keyword evidence="7" id="KW-0902">Two-component regulatory system</keyword>
<dbReference type="InterPro" id="IPR036890">
    <property type="entry name" value="HATPase_C_sf"/>
</dbReference>
<dbReference type="GO" id="GO:0009927">
    <property type="term" value="F:histidine phosphotransfer kinase activity"/>
    <property type="evidence" value="ECO:0007669"/>
    <property type="project" value="TreeGrafter"/>
</dbReference>
<dbReference type="SUPFAM" id="SSF47384">
    <property type="entry name" value="Homodimeric domain of signal transducing histidine kinase"/>
    <property type="match status" value="1"/>
</dbReference>
<evidence type="ECO:0000256" key="3">
    <source>
        <dbReference type="ARBA" id="ARBA00012438"/>
    </source>
</evidence>
<feature type="domain" description="Histidine kinase" evidence="10">
    <location>
        <begin position="344"/>
        <end position="582"/>
    </location>
</feature>
<dbReference type="InterPro" id="IPR011006">
    <property type="entry name" value="CheY-like_superfamily"/>
</dbReference>
<dbReference type="Gene3D" id="3.30.565.10">
    <property type="entry name" value="Histidine kinase-like ATPase, C-terminal domain"/>
    <property type="match status" value="1"/>
</dbReference>
<dbReference type="AlphaFoldDB" id="A0A7Z9BV94"/>
<dbReference type="SMART" id="SM00387">
    <property type="entry name" value="HATPase_c"/>
    <property type="match status" value="1"/>
</dbReference>
<feature type="modified residue" description="4-aspartylphosphate" evidence="9">
    <location>
        <position position="672"/>
    </location>
</feature>
<dbReference type="PROSITE" id="PS50110">
    <property type="entry name" value="RESPONSE_REGULATORY"/>
    <property type="match status" value="1"/>
</dbReference>
<dbReference type="PANTHER" id="PTHR43047">
    <property type="entry name" value="TWO-COMPONENT HISTIDINE PROTEIN KINASE"/>
    <property type="match status" value="1"/>
</dbReference>
<dbReference type="Pfam" id="PF13185">
    <property type="entry name" value="GAF_2"/>
    <property type="match status" value="1"/>
</dbReference>
<dbReference type="SUPFAM" id="SSF52172">
    <property type="entry name" value="CheY-like"/>
    <property type="match status" value="1"/>
</dbReference>
<comment type="catalytic activity">
    <reaction evidence="1">
        <text>ATP + protein L-histidine = ADP + protein N-phospho-L-histidine.</text>
        <dbReference type="EC" id="2.7.13.3"/>
    </reaction>
</comment>
<dbReference type="PROSITE" id="PS50109">
    <property type="entry name" value="HIS_KIN"/>
    <property type="match status" value="1"/>
</dbReference>
<dbReference type="FunFam" id="1.10.287.130:FF:000145">
    <property type="entry name" value="Sensory transduction histidine kinase"/>
    <property type="match status" value="1"/>
</dbReference>
<evidence type="ECO:0000256" key="5">
    <source>
        <dbReference type="ARBA" id="ARBA00022679"/>
    </source>
</evidence>
<dbReference type="Gene3D" id="3.40.50.2300">
    <property type="match status" value="1"/>
</dbReference>
<dbReference type="GO" id="GO:0000155">
    <property type="term" value="F:phosphorelay sensor kinase activity"/>
    <property type="evidence" value="ECO:0007669"/>
    <property type="project" value="InterPro"/>
</dbReference>
<organism evidence="12 13">
    <name type="scientific">Planktothrix paucivesiculata PCC 9631</name>
    <dbReference type="NCBI Taxonomy" id="671071"/>
    <lineage>
        <taxon>Bacteria</taxon>
        <taxon>Bacillati</taxon>
        <taxon>Cyanobacteriota</taxon>
        <taxon>Cyanophyceae</taxon>
        <taxon>Oscillatoriophycideae</taxon>
        <taxon>Oscillatoriales</taxon>
        <taxon>Microcoleaceae</taxon>
        <taxon>Planktothrix</taxon>
    </lineage>
</organism>
<dbReference type="InterPro" id="IPR005467">
    <property type="entry name" value="His_kinase_dom"/>
</dbReference>
<accession>A0A7Z9BV94</accession>
<evidence type="ECO:0000259" key="10">
    <source>
        <dbReference type="PROSITE" id="PS50109"/>
    </source>
</evidence>
<evidence type="ECO:0000256" key="1">
    <source>
        <dbReference type="ARBA" id="ARBA00000085"/>
    </source>
</evidence>
<dbReference type="Gene3D" id="3.30.450.20">
    <property type="entry name" value="PAS domain"/>
    <property type="match status" value="1"/>
</dbReference>
<dbReference type="InterPro" id="IPR003594">
    <property type="entry name" value="HATPase_dom"/>
</dbReference>
<dbReference type="Gene3D" id="3.30.450.40">
    <property type="match status" value="1"/>
</dbReference>
<dbReference type="InterPro" id="IPR036097">
    <property type="entry name" value="HisK_dim/P_sf"/>
</dbReference>
<dbReference type="PANTHER" id="PTHR43047:SF63">
    <property type="entry name" value="HISTIDINE KINASE"/>
    <property type="match status" value="1"/>
</dbReference>
<dbReference type="EMBL" id="CZCS02000205">
    <property type="protein sequence ID" value="VXD22083.1"/>
    <property type="molecule type" value="Genomic_DNA"/>
</dbReference>
<dbReference type="InterPro" id="IPR001789">
    <property type="entry name" value="Sig_transdc_resp-reg_receiver"/>
</dbReference>
<evidence type="ECO:0000256" key="6">
    <source>
        <dbReference type="ARBA" id="ARBA00022777"/>
    </source>
</evidence>
<evidence type="ECO:0000256" key="9">
    <source>
        <dbReference type="PROSITE-ProRule" id="PRU00169"/>
    </source>
</evidence>
<dbReference type="CDD" id="cd00082">
    <property type="entry name" value="HisKA"/>
    <property type="match status" value="1"/>
</dbReference>
<dbReference type="Gene3D" id="1.10.287.130">
    <property type="match status" value="1"/>
</dbReference>
<dbReference type="Pfam" id="PF02518">
    <property type="entry name" value="HATPase_c"/>
    <property type="match status" value="1"/>
</dbReference>
<feature type="domain" description="Response regulatory" evidence="11">
    <location>
        <begin position="617"/>
        <end position="739"/>
    </location>
</feature>
<name>A0A7Z9BV94_9CYAN</name>
<evidence type="ECO:0000256" key="4">
    <source>
        <dbReference type="ARBA" id="ARBA00022553"/>
    </source>
</evidence>
<dbReference type="SUPFAM" id="SSF55781">
    <property type="entry name" value="GAF domain-like"/>
    <property type="match status" value="1"/>
</dbReference>
<dbReference type="Pfam" id="PF12860">
    <property type="entry name" value="PAS_7"/>
    <property type="match status" value="1"/>
</dbReference>
<evidence type="ECO:0000256" key="2">
    <source>
        <dbReference type="ARBA" id="ARBA00006402"/>
    </source>
</evidence>
<keyword evidence="6" id="KW-0418">Kinase</keyword>
<comment type="caution">
    <text evidence="12">The sequence shown here is derived from an EMBL/GenBank/DDBJ whole genome shotgun (WGS) entry which is preliminary data.</text>
</comment>
<comment type="similarity">
    <text evidence="2">In the N-terminal section; belongs to the phytochrome family.</text>
</comment>
<protein>
    <recommendedName>
        <fullName evidence="8">Circadian input-output histidine kinase CikA</fullName>
        <ecNumber evidence="3">2.7.13.3</ecNumber>
    </recommendedName>
</protein>
<keyword evidence="5" id="KW-0808">Transferase</keyword>
<gene>
    <name evidence="12" type="ORF">PL9631_630003</name>
</gene>
<evidence type="ECO:0000313" key="12">
    <source>
        <dbReference type="EMBL" id="VXD22083.1"/>
    </source>
</evidence>
<dbReference type="FunFam" id="3.30.565.10:FF:000010">
    <property type="entry name" value="Sensor histidine kinase RcsC"/>
    <property type="match status" value="1"/>
</dbReference>
<evidence type="ECO:0000313" key="13">
    <source>
        <dbReference type="Proteomes" id="UP000182190"/>
    </source>
</evidence>
<dbReference type="InterPro" id="IPR003661">
    <property type="entry name" value="HisK_dim/P_dom"/>
</dbReference>
<dbReference type="RefSeq" id="WP_083620261.1">
    <property type="nucleotide sequence ID" value="NZ_LR735014.1"/>
</dbReference>
<dbReference type="PRINTS" id="PR00344">
    <property type="entry name" value="BCTRLSENSOR"/>
</dbReference>
<dbReference type="SMART" id="SM00388">
    <property type="entry name" value="HisKA"/>
    <property type="match status" value="1"/>
</dbReference>
<dbReference type="Pfam" id="PF00072">
    <property type="entry name" value="Response_reg"/>
    <property type="match status" value="1"/>
</dbReference>
<dbReference type="GO" id="GO:0005886">
    <property type="term" value="C:plasma membrane"/>
    <property type="evidence" value="ECO:0007669"/>
    <property type="project" value="TreeGrafter"/>
</dbReference>
<sequence length="750" mass="84334">MTEPISSNNQQSSLDVQQLREERSLILNQIDNAIALFNDTHQLILFNQKLADIWGLSPEFLNQKPPISVLISEILLQGYWEAKHCQQLQNCLEQVEIDNLSFCIEQNNRVCLEIESRLSSNGSRLFTFRDITYYRNSQASLNTEVRRLRFLLGLNERLQNSDNLQEIAQFALNYLVSVMDAAFGDVKVISGEGKNRQAGAIVNQISGQFIATYGEPAIASMQEVLNQGIPYGQGLLWDVVETGEPLFVDNYAQHPKSIPRFREPGLGRLGIFPIPATNGNIIGVLTLESRDLDRLQEYPQRDMLNAACRTLGASIERIQAQARLQQINEDLERASQLKSEFLASMSHELRTPLNSILGFSDLLKRQIGGPLNERQLNHLQLIEKSGQHLLQLINDILDLSKIEAGKTELDLQSVDIHLLCNECLKMMQPRADKKRLKMSVELDYRVHHAFLDERRVRQIIINLLSNAVKFTPEAGSIKLSGFLAYGSQMSHDYRPDCSPVNASTPYLCLEVQDSGIGIPEDRWHLLFRPFQQVDSALTRRHEGTGLGLALVKRLAELHGGTVSISSIVNQGSLFRAWLPLTEMRGELSLNPESCDLSLQKLSESLKDPNPDCENSPRILVVEDQPFNQLLVSEVLELEGYRVELISNGQTMLEAIQSPLVTQTTLPNLILMDVQLPEVDGLELMRQLKAHSIWQSVPIIALTAMAMSGDRERCLDAGASAYLSKPLDLDLMLVLVKSFIPFQSEIDEINE</sequence>
<evidence type="ECO:0000256" key="7">
    <source>
        <dbReference type="ARBA" id="ARBA00023012"/>
    </source>
</evidence>
<dbReference type="EC" id="2.7.13.3" evidence="3"/>
<dbReference type="Proteomes" id="UP000182190">
    <property type="component" value="Unassembled WGS sequence"/>
</dbReference>